<dbReference type="EMBL" id="MK797984">
    <property type="protein sequence ID" value="QCG76065.1"/>
    <property type="molecule type" value="Genomic_DNA"/>
</dbReference>
<accession>A0A4Y5JUI8</accession>
<evidence type="ECO:0000313" key="1">
    <source>
        <dbReference type="EMBL" id="QCG76065.1"/>
    </source>
</evidence>
<sequence>MKRVALLIPLCVLYGCSSNPYENNIVNNATRYVTVETPETISRNIANRYVLNTDEFPAKPHDTYKMYGEQIKSTFRGNARRLIESTIISIFRNNR</sequence>
<dbReference type="Proteomes" id="UP000316733">
    <property type="component" value="Segment"/>
</dbReference>
<protein>
    <recommendedName>
        <fullName evidence="3">Lipoprotein</fullName>
    </recommendedName>
</protein>
<dbReference type="PROSITE" id="PS51257">
    <property type="entry name" value="PROKAR_LIPOPROTEIN"/>
    <property type="match status" value="1"/>
</dbReference>
<name>A0A4Y5JUI8_9CAUD</name>
<organism evidence="1 2">
    <name type="scientific">Pseudomonas phage vB_PaeM_PA5oct</name>
    <dbReference type="NCBI Taxonomy" id="2163605"/>
    <lineage>
        <taxon>Viruses</taxon>
        <taxon>Duplodnaviria</taxon>
        <taxon>Heunggongvirae</taxon>
        <taxon>Uroviricota</taxon>
        <taxon>Caudoviricetes</taxon>
        <taxon>Arenbergviridae</taxon>
        <taxon>Wroclawvirus</taxon>
        <taxon>Wroclawvirus PA5oct</taxon>
    </lineage>
</organism>
<evidence type="ECO:0000313" key="2">
    <source>
        <dbReference type="Proteomes" id="UP000316733"/>
    </source>
</evidence>
<evidence type="ECO:0008006" key="3">
    <source>
        <dbReference type="Google" id="ProtNLM"/>
    </source>
</evidence>
<proteinExistence type="predicted"/>
<keyword evidence="2" id="KW-1185">Reference proteome</keyword>
<gene>
    <name evidence="1" type="ORF">EST35_0184</name>
</gene>
<reference evidence="2" key="1">
    <citation type="journal article" date="2020" name="bioRxiv">
        <title>Integrative omics analysis of Pseudomonas aeruginosa virus PA5oct highlights the molecular complexity of jumbo phages.</title>
        <authorList>
            <person name="Lood C."/>
            <person name="Danis-Wlodarczyk K."/>
            <person name="Blasdel B.G."/>
            <person name="Jang H.B."/>
            <person name="Vandenheuvel D."/>
            <person name="Briers Y."/>
            <person name="Noben J.-P."/>
            <person name="van Noort V."/>
            <person name="Drulis-Kawa Z."/>
            <person name="Lavigne R."/>
        </authorList>
    </citation>
    <scope>NUCLEOTIDE SEQUENCE [LARGE SCALE GENOMIC DNA]</scope>
</reference>